<dbReference type="SUPFAM" id="SSF56672">
    <property type="entry name" value="DNA/RNA polymerases"/>
    <property type="match status" value="1"/>
</dbReference>
<dbReference type="EMBL" id="BKCJ010010977">
    <property type="protein sequence ID" value="GEU94018.1"/>
    <property type="molecule type" value="Genomic_DNA"/>
</dbReference>
<keyword evidence="1" id="KW-0175">Coiled coil</keyword>
<dbReference type="Pfam" id="PF07727">
    <property type="entry name" value="RVT_2"/>
    <property type="match status" value="1"/>
</dbReference>
<gene>
    <name evidence="4" type="ORF">Tci_065996</name>
</gene>
<organism evidence="4">
    <name type="scientific">Tanacetum cinerariifolium</name>
    <name type="common">Dalmatian daisy</name>
    <name type="synonym">Chrysanthemum cinerariifolium</name>
    <dbReference type="NCBI Taxonomy" id="118510"/>
    <lineage>
        <taxon>Eukaryota</taxon>
        <taxon>Viridiplantae</taxon>
        <taxon>Streptophyta</taxon>
        <taxon>Embryophyta</taxon>
        <taxon>Tracheophyta</taxon>
        <taxon>Spermatophyta</taxon>
        <taxon>Magnoliopsida</taxon>
        <taxon>eudicotyledons</taxon>
        <taxon>Gunneridae</taxon>
        <taxon>Pentapetalae</taxon>
        <taxon>asterids</taxon>
        <taxon>campanulids</taxon>
        <taxon>Asterales</taxon>
        <taxon>Asteraceae</taxon>
        <taxon>Asteroideae</taxon>
        <taxon>Anthemideae</taxon>
        <taxon>Anthemidinae</taxon>
        <taxon>Tanacetum</taxon>
    </lineage>
</organism>
<protein>
    <submittedName>
        <fullName evidence="4">Uncharacterized mitochondrial protein AtMg00810-like</fullName>
    </submittedName>
</protein>
<comment type="caution">
    <text evidence="4">The sequence shown here is derived from an EMBL/GenBank/DDBJ whole genome shotgun (WGS) entry which is preliminary data.</text>
</comment>
<feature type="compositionally biased region" description="Basic and acidic residues" evidence="2">
    <location>
        <begin position="304"/>
        <end position="316"/>
    </location>
</feature>
<evidence type="ECO:0000256" key="2">
    <source>
        <dbReference type="SAM" id="MobiDB-lite"/>
    </source>
</evidence>
<accession>A0A6L2P6E5</accession>
<reference evidence="4" key="1">
    <citation type="journal article" date="2019" name="Sci. Rep.">
        <title>Draft genome of Tanacetum cinerariifolium, the natural source of mosquito coil.</title>
        <authorList>
            <person name="Yamashiro T."/>
            <person name="Shiraishi A."/>
            <person name="Satake H."/>
            <person name="Nakayama K."/>
        </authorList>
    </citation>
    <scope>NUCLEOTIDE SEQUENCE</scope>
</reference>
<dbReference type="InterPro" id="IPR013103">
    <property type="entry name" value="RVT_2"/>
</dbReference>
<dbReference type="CDD" id="cd09272">
    <property type="entry name" value="RNase_HI_RT_Ty1"/>
    <property type="match status" value="1"/>
</dbReference>
<evidence type="ECO:0000259" key="3">
    <source>
        <dbReference type="Pfam" id="PF07727"/>
    </source>
</evidence>
<sequence length="640" mass="74107">MEVKSAFLYGKIEEEVYMCQPLGFEDLHFPNKVYKVEKALYGLHQAPRVWYETLSTNLLENEFRRGIIDKTLFIKTEKGDILLVQVYVDDIIFGSTKKSLCTEFEGLMHKNQDKYVVDILKKFDFSLVKTTSTPIETNKALLKDEEAVDVDVHLYRSMIGSLMYLIASRPDIMFTVCACARFQVTAKVSHLHAVKRIFRYLKGQPKLGLWYPRDSPFDLEAFLYSDYARASLDRKFTTRGCQFLGKRLISWQCKKQTVVANSTTKAEYVATVEQRLVLNGCLDWIETTAKNEIQKKQKSRRIQRKETDVPHTEPQTKESVPTTSNDPLPSGEDRMQLTELIKFVYQITNQVFDLKKSKTAQAKQIANLKKRVKKLERKKKSRTSGLKRLCKGRMIDNINQNVEITLVDKNQGRMNEEEMFGVNELDGDEVIAGEEVEQSTKVAKKEDELTLAQTLIEIKAAKPKAKGVIVQEPSEFRTTSSLQPSQLPQAKDKGKGIMVELEKPLKKKDQIAFDKEVIRKLKAQMKAEMEEEKRIATEKDEANMAVIKQQNEVQAKIDADMELAQKLQTKEQEQLTDAEKARLFMEFLEKRRKFFAREREIEKRNRPPTKAQQRNLMCTYLKNMDGWKLNNLKKKSFDEI</sequence>
<feature type="coiled-coil region" evidence="1">
    <location>
        <begin position="518"/>
        <end position="581"/>
    </location>
</feature>
<name>A0A6L2P6E5_TANCI</name>
<dbReference type="AlphaFoldDB" id="A0A6L2P6E5"/>
<dbReference type="PANTHER" id="PTHR11439:SF509">
    <property type="entry name" value="RNA-DIRECTED DNA POLYMERASE"/>
    <property type="match status" value="1"/>
</dbReference>
<evidence type="ECO:0000256" key="1">
    <source>
        <dbReference type="SAM" id="Coils"/>
    </source>
</evidence>
<evidence type="ECO:0000313" key="4">
    <source>
        <dbReference type="EMBL" id="GEU94018.1"/>
    </source>
</evidence>
<feature type="compositionally biased region" description="Polar residues" evidence="2">
    <location>
        <begin position="317"/>
        <end position="327"/>
    </location>
</feature>
<feature type="domain" description="Reverse transcriptase Ty1/copia-type" evidence="3">
    <location>
        <begin position="1"/>
        <end position="114"/>
    </location>
</feature>
<feature type="region of interest" description="Disordered" evidence="2">
    <location>
        <begin position="295"/>
        <end position="332"/>
    </location>
</feature>
<proteinExistence type="predicted"/>
<dbReference type="InterPro" id="IPR043502">
    <property type="entry name" value="DNA/RNA_pol_sf"/>
</dbReference>
<dbReference type="PANTHER" id="PTHR11439">
    <property type="entry name" value="GAG-POL-RELATED RETROTRANSPOSON"/>
    <property type="match status" value="1"/>
</dbReference>